<accession>A0A1H8C4K8</accession>
<dbReference type="EMBL" id="FOCM01000001">
    <property type="protein sequence ID" value="SEM89007.1"/>
    <property type="molecule type" value="Genomic_DNA"/>
</dbReference>
<dbReference type="Pfam" id="PF00589">
    <property type="entry name" value="Phage_integrase"/>
    <property type="match status" value="1"/>
</dbReference>
<evidence type="ECO:0000313" key="4">
    <source>
        <dbReference type="Proteomes" id="UP000199372"/>
    </source>
</evidence>
<sequence>MSLERLRNSNHPKSGSTTKVEPIRDLAAIAEIKKKLSCRPRDLCLFTLGINTAYRANELLSIRVGQVAHLRAGDVLSLKQSKNGRYRTITLNGVAVQAIQTWLGHHPKTEEGAPLFWSQRTRKSLSVSPFINMVKGWCAEAGLKGNYGSHTLRKTWGYHQLRGNTKTPPHLVLPLLMEAYGHARQQQTLEYLCIQSDEVASLFMQVEL</sequence>
<dbReference type="Proteomes" id="UP000199372">
    <property type="component" value="Unassembled WGS sequence"/>
</dbReference>
<dbReference type="GO" id="GO:0015074">
    <property type="term" value="P:DNA integration"/>
    <property type="evidence" value="ECO:0007669"/>
    <property type="project" value="InterPro"/>
</dbReference>
<dbReference type="SUPFAM" id="SSF56349">
    <property type="entry name" value="DNA breaking-rejoining enzymes"/>
    <property type="match status" value="1"/>
</dbReference>
<keyword evidence="4" id="KW-1185">Reference proteome</keyword>
<protein>
    <submittedName>
        <fullName evidence="3">Phage integrase family protein</fullName>
    </submittedName>
</protein>
<dbReference type="GO" id="GO:0003677">
    <property type="term" value="F:DNA binding"/>
    <property type="evidence" value="ECO:0007669"/>
    <property type="project" value="InterPro"/>
</dbReference>
<evidence type="ECO:0000259" key="2">
    <source>
        <dbReference type="PROSITE" id="PS51898"/>
    </source>
</evidence>
<proteinExistence type="predicted"/>
<dbReference type="AlphaFoldDB" id="A0A1H8C4K8"/>
<dbReference type="PROSITE" id="PS51898">
    <property type="entry name" value="TYR_RECOMBINASE"/>
    <property type="match status" value="1"/>
</dbReference>
<dbReference type="Gene3D" id="1.10.443.10">
    <property type="entry name" value="Intergrase catalytic core"/>
    <property type="match status" value="1"/>
</dbReference>
<reference evidence="4" key="1">
    <citation type="submission" date="2016-10" db="EMBL/GenBank/DDBJ databases">
        <authorList>
            <person name="Varghese N."/>
            <person name="Submissions S."/>
        </authorList>
    </citation>
    <scope>NUCLEOTIDE SEQUENCE [LARGE SCALE GENOMIC DNA]</scope>
    <source>
        <strain evidence="4">DSM 26893</strain>
    </source>
</reference>
<gene>
    <name evidence="3" type="ORF">SAMN04488011_101830</name>
</gene>
<evidence type="ECO:0000256" key="1">
    <source>
        <dbReference type="ARBA" id="ARBA00023172"/>
    </source>
</evidence>
<organism evidence="3 4">
    <name type="scientific">Palleronia pelagia</name>
    <dbReference type="NCBI Taxonomy" id="387096"/>
    <lineage>
        <taxon>Bacteria</taxon>
        <taxon>Pseudomonadati</taxon>
        <taxon>Pseudomonadota</taxon>
        <taxon>Alphaproteobacteria</taxon>
        <taxon>Rhodobacterales</taxon>
        <taxon>Roseobacteraceae</taxon>
        <taxon>Palleronia</taxon>
    </lineage>
</organism>
<evidence type="ECO:0000313" key="3">
    <source>
        <dbReference type="EMBL" id="SEM89007.1"/>
    </source>
</evidence>
<dbReference type="RefSeq" id="WP_175481648.1">
    <property type="nucleotide sequence ID" value="NZ_FOCM01000001.1"/>
</dbReference>
<dbReference type="InterPro" id="IPR002104">
    <property type="entry name" value="Integrase_catalytic"/>
</dbReference>
<feature type="domain" description="Tyr recombinase" evidence="2">
    <location>
        <begin position="16"/>
        <end position="204"/>
    </location>
</feature>
<dbReference type="InterPro" id="IPR011010">
    <property type="entry name" value="DNA_brk_join_enz"/>
</dbReference>
<name>A0A1H8C4K8_9RHOB</name>
<dbReference type="GO" id="GO:0006310">
    <property type="term" value="P:DNA recombination"/>
    <property type="evidence" value="ECO:0007669"/>
    <property type="project" value="UniProtKB-KW"/>
</dbReference>
<dbReference type="InterPro" id="IPR013762">
    <property type="entry name" value="Integrase-like_cat_sf"/>
</dbReference>
<keyword evidence="1" id="KW-0233">DNA recombination</keyword>